<keyword evidence="5" id="KW-0812">Transmembrane</keyword>
<evidence type="ECO:0000256" key="3">
    <source>
        <dbReference type="ARBA" id="ARBA00022448"/>
    </source>
</evidence>
<comment type="catalytic activity">
    <reaction evidence="9">
        <text>H(+)(in) = H(+)(out)</text>
        <dbReference type="Rhea" id="RHEA:34979"/>
        <dbReference type="ChEBI" id="CHEBI:15378"/>
    </reaction>
</comment>
<evidence type="ECO:0000256" key="4">
    <source>
        <dbReference type="ARBA" id="ARBA00022449"/>
    </source>
</evidence>
<evidence type="ECO:0000256" key="5">
    <source>
        <dbReference type="ARBA" id="ARBA00022692"/>
    </source>
</evidence>
<keyword evidence="7" id="KW-1133">Transmembrane helix</keyword>
<proteinExistence type="inferred from homology"/>
<evidence type="ECO:0000313" key="12">
    <source>
        <dbReference type="Proteomes" id="UP000011518"/>
    </source>
</evidence>
<evidence type="ECO:0000256" key="10">
    <source>
        <dbReference type="RuleBase" id="RU368008"/>
    </source>
</evidence>
<accession>L9KN17</accession>
<keyword evidence="8" id="KW-0472">Membrane</keyword>
<dbReference type="PANTHER" id="PTHR45635">
    <property type="entry name" value="ADP,ATP CARRIER PROTEIN 1-RELATED-RELATED"/>
    <property type="match status" value="1"/>
</dbReference>
<evidence type="ECO:0000256" key="1">
    <source>
        <dbReference type="ARBA" id="ARBA00004141"/>
    </source>
</evidence>
<dbReference type="Proteomes" id="UP000011518">
    <property type="component" value="Unassembled WGS sequence"/>
</dbReference>
<dbReference type="GO" id="GO:0005743">
    <property type="term" value="C:mitochondrial inner membrane"/>
    <property type="evidence" value="ECO:0007669"/>
    <property type="project" value="InterPro"/>
</dbReference>
<dbReference type="Gene3D" id="1.50.40.10">
    <property type="entry name" value="Mitochondrial carrier domain"/>
    <property type="match status" value="1"/>
</dbReference>
<dbReference type="GO" id="GO:0005471">
    <property type="term" value="F:ATP:ADP antiporter activity"/>
    <property type="evidence" value="ECO:0007669"/>
    <property type="project" value="UniProtKB-UniRule"/>
</dbReference>
<organism evidence="11 12">
    <name type="scientific">Tupaia chinensis</name>
    <name type="common">Chinese tree shrew</name>
    <name type="synonym">Tupaia belangeri chinensis</name>
    <dbReference type="NCBI Taxonomy" id="246437"/>
    <lineage>
        <taxon>Eukaryota</taxon>
        <taxon>Metazoa</taxon>
        <taxon>Chordata</taxon>
        <taxon>Craniata</taxon>
        <taxon>Vertebrata</taxon>
        <taxon>Euteleostomi</taxon>
        <taxon>Mammalia</taxon>
        <taxon>Eutheria</taxon>
        <taxon>Euarchontoglires</taxon>
        <taxon>Scandentia</taxon>
        <taxon>Tupaiidae</taxon>
        <taxon>Tupaia</taxon>
    </lineage>
</organism>
<dbReference type="EMBL" id="KB320753">
    <property type="protein sequence ID" value="ELW64176.1"/>
    <property type="molecule type" value="Genomic_DNA"/>
</dbReference>
<comment type="function">
    <text evidence="10">Catalyzes the exchange of ADP and ATP across the membrane.</text>
</comment>
<dbReference type="PRINTS" id="PR00927">
    <property type="entry name" value="ADPTRNSLCASE"/>
</dbReference>
<dbReference type="InterPro" id="IPR023395">
    <property type="entry name" value="MCP_dom_sf"/>
</dbReference>
<dbReference type="Pfam" id="PF00153">
    <property type="entry name" value="Mito_carr"/>
    <property type="match status" value="1"/>
</dbReference>
<dbReference type="InParanoid" id="L9KN17"/>
<dbReference type="PRINTS" id="PR00926">
    <property type="entry name" value="MITOCARRIER"/>
</dbReference>
<comment type="subunit">
    <text evidence="10">Monomer.</text>
</comment>
<dbReference type="PANTHER" id="PTHR45635:SF13">
    <property type="entry name" value="ADP_ATP TRANSLOCASE 3"/>
    <property type="match status" value="1"/>
</dbReference>
<reference evidence="12" key="1">
    <citation type="submission" date="2012-07" db="EMBL/GenBank/DDBJ databases">
        <title>Genome of the Chinese tree shrew, a rising model animal genetically related to primates.</title>
        <authorList>
            <person name="Zhang G."/>
            <person name="Fan Y."/>
            <person name="Yao Y."/>
            <person name="Huang Z."/>
        </authorList>
    </citation>
    <scope>NUCLEOTIDE SEQUENCE [LARGE SCALE GENOMIC DNA]</scope>
</reference>
<comment type="similarity">
    <text evidence="2 10">Belongs to the mitochondrial carrier (TC 2.A.29) family.</text>
</comment>
<evidence type="ECO:0000256" key="8">
    <source>
        <dbReference type="ARBA" id="ARBA00023136"/>
    </source>
</evidence>
<keyword evidence="12" id="KW-1185">Reference proteome</keyword>
<evidence type="ECO:0000313" key="11">
    <source>
        <dbReference type="EMBL" id="ELW64176.1"/>
    </source>
</evidence>
<protein>
    <recommendedName>
        <fullName evidence="10">ADP/ATP translocase</fullName>
    </recommendedName>
    <alternativeName>
        <fullName evidence="10">ADP,ATP carrier protein</fullName>
    </alternativeName>
</protein>
<dbReference type="GO" id="GO:1990544">
    <property type="term" value="P:mitochondrial ATP transmembrane transport"/>
    <property type="evidence" value="ECO:0007669"/>
    <property type="project" value="InterPro"/>
</dbReference>
<evidence type="ECO:0000256" key="2">
    <source>
        <dbReference type="ARBA" id="ARBA00006375"/>
    </source>
</evidence>
<evidence type="ECO:0000256" key="9">
    <source>
        <dbReference type="ARBA" id="ARBA00024169"/>
    </source>
</evidence>
<name>L9KN17_TUPCH</name>
<dbReference type="GO" id="GO:1901029">
    <property type="term" value="P:negative regulation of mitochondrial outer membrane permeabilization involved in apoptotic signaling pathway"/>
    <property type="evidence" value="ECO:0007669"/>
    <property type="project" value="TreeGrafter"/>
</dbReference>
<keyword evidence="4" id="KW-0050">Antiport</keyword>
<dbReference type="STRING" id="246437.L9KN17"/>
<reference evidence="12" key="2">
    <citation type="journal article" date="2013" name="Nat. Commun.">
        <title>Genome of the Chinese tree shrew.</title>
        <authorList>
            <person name="Fan Y."/>
            <person name="Huang Z.Y."/>
            <person name="Cao C.C."/>
            <person name="Chen C.S."/>
            <person name="Chen Y.X."/>
            <person name="Fan D.D."/>
            <person name="He J."/>
            <person name="Hou H.L."/>
            <person name="Hu L."/>
            <person name="Hu X.T."/>
            <person name="Jiang X.T."/>
            <person name="Lai R."/>
            <person name="Lang Y.S."/>
            <person name="Liang B."/>
            <person name="Liao S.G."/>
            <person name="Mu D."/>
            <person name="Ma Y.Y."/>
            <person name="Niu Y.Y."/>
            <person name="Sun X.Q."/>
            <person name="Xia J.Q."/>
            <person name="Xiao J."/>
            <person name="Xiong Z.Q."/>
            <person name="Xu L."/>
            <person name="Yang L."/>
            <person name="Zhang Y."/>
            <person name="Zhao W."/>
            <person name="Zhao X.D."/>
            <person name="Zheng Y.T."/>
            <person name="Zhou J.M."/>
            <person name="Zhu Y.B."/>
            <person name="Zhang G.J."/>
            <person name="Wang J."/>
            <person name="Yao Y.G."/>
        </authorList>
    </citation>
    <scope>NUCLEOTIDE SEQUENCE [LARGE SCALE GENOMIC DNA]</scope>
</reference>
<evidence type="ECO:0000256" key="7">
    <source>
        <dbReference type="ARBA" id="ARBA00022989"/>
    </source>
</evidence>
<gene>
    <name evidence="11" type="ORF">TREES_T100019439</name>
</gene>
<dbReference type="InterPro" id="IPR002113">
    <property type="entry name" value="ADT_euk_type"/>
</dbReference>
<sequence>MLFFWRGNLAVIIRYFPTQALYFAFNDKYKQIFLGGMDKYMQFRKYFASNLASAGVPRATSLCFVYLLDFSGTRLVAERSRHHVHGDLGLLEEGAEGRRVSGVGCKVFEGSGPDPLDQATVILEMVLVMPLTVKSWTKEIARSISMAGWVVDQRAKPEPELGWRGDCYKRRMATSNVLRGMEGAFVLVLYSQLKKVL</sequence>
<keyword evidence="3 10" id="KW-0813">Transport</keyword>
<dbReference type="AlphaFoldDB" id="L9KN17"/>
<dbReference type="GO" id="GO:0140021">
    <property type="term" value="P:mitochondrial ADP transmembrane transport"/>
    <property type="evidence" value="ECO:0007669"/>
    <property type="project" value="InterPro"/>
</dbReference>
<comment type="subcellular location">
    <subcellularLocation>
        <location evidence="1 10">Membrane</location>
        <topology evidence="1 10">Multi-pass membrane protein</topology>
    </subcellularLocation>
</comment>
<dbReference type="InterPro" id="IPR018108">
    <property type="entry name" value="MCP_transmembrane"/>
</dbReference>
<dbReference type="InterPro" id="IPR002067">
    <property type="entry name" value="MCP"/>
</dbReference>
<keyword evidence="6" id="KW-0677">Repeat</keyword>
<dbReference type="SUPFAM" id="SSF103506">
    <property type="entry name" value="Mitochondrial carrier"/>
    <property type="match status" value="1"/>
</dbReference>
<evidence type="ECO:0000256" key="6">
    <source>
        <dbReference type="ARBA" id="ARBA00022737"/>
    </source>
</evidence>